<keyword evidence="6 7" id="KW-0472">Membrane</keyword>
<dbReference type="FunFam" id="1.10.3720.10:FF:000001">
    <property type="entry name" value="Glycine betaine ABC transporter, permease"/>
    <property type="match status" value="1"/>
</dbReference>
<feature type="domain" description="ABC transmembrane type-1" evidence="9">
    <location>
        <begin position="199"/>
        <end position="378"/>
    </location>
</feature>
<proteinExistence type="inferred from homology"/>
<dbReference type="AlphaFoldDB" id="A0A317RG12"/>
<accession>A0A317RG12</accession>
<dbReference type="CDD" id="cd06261">
    <property type="entry name" value="TM_PBP2"/>
    <property type="match status" value="1"/>
</dbReference>
<dbReference type="RefSeq" id="WP_110011937.1">
    <property type="nucleotide sequence ID" value="NZ_QGUB01000001.1"/>
</dbReference>
<evidence type="ECO:0000256" key="1">
    <source>
        <dbReference type="ARBA" id="ARBA00004651"/>
    </source>
</evidence>
<dbReference type="NCBIfam" id="NF008196">
    <property type="entry name" value="PRK10952.1"/>
    <property type="match status" value="1"/>
</dbReference>
<dbReference type="GO" id="GO:0015871">
    <property type="term" value="P:choline transport"/>
    <property type="evidence" value="ECO:0007669"/>
    <property type="project" value="TreeGrafter"/>
</dbReference>
<keyword evidence="3" id="KW-1003">Cell membrane</keyword>
<feature type="region of interest" description="Disordered" evidence="8">
    <location>
        <begin position="1"/>
        <end position="77"/>
    </location>
</feature>
<dbReference type="SUPFAM" id="SSF161098">
    <property type="entry name" value="MetI-like"/>
    <property type="match status" value="1"/>
</dbReference>
<sequence length="450" mass="46171">MSDTLAPTSAPPETSSDPWQGGTTAPAAADPWSTASEPAAAASDPWADSSAAADGASAPAETAGSDPWGGDAASAVDASDAAGATDWLGASSGAPVDGSTEGGLAGLWHQLQTDGLPIQAWINDGLRWVVENFRPFFQAVRAPIDATLTGVTDALLAVPVPAMIVLAAMLAWQFAGRTLAIGTAVSLALVALLGIWPDAMVTLALVLTSLLFCVLLGLPAGVLLAASDRAQRITRPLLDAMQTTPAFVYLVPVVMLFGIGNVPGVIVTIVFALPPLIRLTNLGLRQVRPDLIEASWAYGASPWQLLWKVQLPLAMPSIMAGINQALMLSLSMVVIASMIAVGGLGQMVLRGIGRLDMGLATVGGLGIVLLAIVLDRLTQAMGEPRRGGERWWHTGPAGLVLRALRRRPAPAVARPAAAPEPTTTGEAAPTPAAARPATKELPSIGGQPAL</sequence>
<dbReference type="Gene3D" id="1.10.3720.10">
    <property type="entry name" value="MetI-like"/>
    <property type="match status" value="1"/>
</dbReference>
<dbReference type="InterPro" id="IPR035906">
    <property type="entry name" value="MetI-like_sf"/>
</dbReference>
<feature type="transmembrane region" description="Helical" evidence="7">
    <location>
        <begin position="247"/>
        <end position="273"/>
    </location>
</feature>
<feature type="compositionally biased region" description="Polar residues" evidence="8">
    <location>
        <begin position="1"/>
        <end position="23"/>
    </location>
</feature>
<gene>
    <name evidence="10" type="ORF">DFR36_101358</name>
</gene>
<dbReference type="InterPro" id="IPR000515">
    <property type="entry name" value="MetI-like"/>
</dbReference>
<evidence type="ECO:0000256" key="6">
    <source>
        <dbReference type="ARBA" id="ARBA00023136"/>
    </source>
</evidence>
<keyword evidence="4 7" id="KW-0812">Transmembrane</keyword>
<feature type="transmembrane region" description="Helical" evidence="7">
    <location>
        <begin position="325"/>
        <end position="345"/>
    </location>
</feature>
<protein>
    <submittedName>
        <fullName evidence="10">Glycine betaine/proline transport system permease protein</fullName>
    </submittedName>
</protein>
<dbReference type="GO" id="GO:0015226">
    <property type="term" value="F:carnitine transmembrane transporter activity"/>
    <property type="evidence" value="ECO:0007669"/>
    <property type="project" value="TreeGrafter"/>
</dbReference>
<evidence type="ECO:0000313" key="10">
    <source>
        <dbReference type="EMBL" id="PWW48849.1"/>
    </source>
</evidence>
<feature type="compositionally biased region" description="Low complexity" evidence="8">
    <location>
        <begin position="411"/>
        <end position="436"/>
    </location>
</feature>
<feature type="transmembrane region" description="Helical" evidence="7">
    <location>
        <begin position="203"/>
        <end position="226"/>
    </location>
</feature>
<dbReference type="PROSITE" id="PS50928">
    <property type="entry name" value="ABC_TM1"/>
    <property type="match status" value="1"/>
</dbReference>
<dbReference type="OrthoDB" id="9806809at2"/>
<dbReference type="Proteomes" id="UP000246483">
    <property type="component" value="Unassembled WGS sequence"/>
</dbReference>
<dbReference type="PANTHER" id="PTHR47737">
    <property type="entry name" value="GLYCINE BETAINE/PROLINE BETAINE TRANSPORT SYSTEM PERMEASE PROTEIN PROW"/>
    <property type="match status" value="1"/>
</dbReference>
<feature type="compositionally biased region" description="Low complexity" evidence="8">
    <location>
        <begin position="31"/>
        <end position="77"/>
    </location>
</feature>
<evidence type="ECO:0000256" key="8">
    <source>
        <dbReference type="SAM" id="MobiDB-lite"/>
    </source>
</evidence>
<organism evidence="10 11">
    <name type="scientific">Melaminivora alkalimesophila</name>
    <dbReference type="NCBI Taxonomy" id="1165852"/>
    <lineage>
        <taxon>Bacteria</taxon>
        <taxon>Pseudomonadati</taxon>
        <taxon>Pseudomonadota</taxon>
        <taxon>Betaproteobacteria</taxon>
        <taxon>Burkholderiales</taxon>
        <taxon>Comamonadaceae</taxon>
        <taxon>Melaminivora</taxon>
    </lineage>
</organism>
<comment type="caution">
    <text evidence="10">The sequence shown here is derived from an EMBL/GenBank/DDBJ whole genome shotgun (WGS) entry which is preliminary data.</text>
</comment>
<comment type="similarity">
    <text evidence="7">Belongs to the binding-protein-dependent transport system permease family.</text>
</comment>
<dbReference type="PANTHER" id="PTHR47737:SF1">
    <property type="entry name" value="GLYCINE BETAINE_PROLINE BETAINE TRANSPORT SYSTEM PERMEASE PROTEIN PROW"/>
    <property type="match status" value="1"/>
</dbReference>
<evidence type="ECO:0000259" key="9">
    <source>
        <dbReference type="PROSITE" id="PS50928"/>
    </source>
</evidence>
<keyword evidence="2 7" id="KW-0813">Transport</keyword>
<feature type="transmembrane region" description="Helical" evidence="7">
    <location>
        <begin position="154"/>
        <end position="172"/>
    </location>
</feature>
<dbReference type="Pfam" id="PF00528">
    <property type="entry name" value="BPD_transp_1"/>
    <property type="match status" value="1"/>
</dbReference>
<evidence type="ECO:0000313" key="11">
    <source>
        <dbReference type="Proteomes" id="UP000246483"/>
    </source>
</evidence>
<reference evidence="10 11" key="1">
    <citation type="submission" date="2018-05" db="EMBL/GenBank/DDBJ databases">
        <title>Genomic Encyclopedia of Type Strains, Phase IV (KMG-IV): sequencing the most valuable type-strain genomes for metagenomic binning, comparative biology and taxonomic classification.</title>
        <authorList>
            <person name="Goeker M."/>
        </authorList>
    </citation>
    <scope>NUCLEOTIDE SEQUENCE [LARGE SCALE GENOMIC DNA]</scope>
    <source>
        <strain evidence="10 11">DSM 26006</strain>
    </source>
</reference>
<evidence type="ECO:0000256" key="5">
    <source>
        <dbReference type="ARBA" id="ARBA00022989"/>
    </source>
</evidence>
<evidence type="ECO:0000256" key="2">
    <source>
        <dbReference type="ARBA" id="ARBA00022448"/>
    </source>
</evidence>
<feature type="region of interest" description="Disordered" evidence="8">
    <location>
        <begin position="411"/>
        <end position="450"/>
    </location>
</feature>
<comment type="subcellular location">
    <subcellularLocation>
        <location evidence="1 7">Cell membrane</location>
        <topology evidence="1 7">Multi-pass membrane protein</topology>
    </subcellularLocation>
</comment>
<evidence type="ECO:0000256" key="3">
    <source>
        <dbReference type="ARBA" id="ARBA00022475"/>
    </source>
</evidence>
<name>A0A317RG12_9BURK</name>
<dbReference type="GO" id="GO:0031460">
    <property type="term" value="P:glycine betaine transport"/>
    <property type="evidence" value="ECO:0007669"/>
    <property type="project" value="TreeGrafter"/>
</dbReference>
<dbReference type="EMBL" id="QGUB01000001">
    <property type="protein sequence ID" value="PWW48849.1"/>
    <property type="molecule type" value="Genomic_DNA"/>
</dbReference>
<feature type="transmembrane region" description="Helical" evidence="7">
    <location>
        <begin position="357"/>
        <end position="374"/>
    </location>
</feature>
<dbReference type="GO" id="GO:0043190">
    <property type="term" value="C:ATP-binding cassette (ABC) transporter complex"/>
    <property type="evidence" value="ECO:0007669"/>
    <property type="project" value="TreeGrafter"/>
</dbReference>
<evidence type="ECO:0000256" key="4">
    <source>
        <dbReference type="ARBA" id="ARBA00022692"/>
    </source>
</evidence>
<keyword evidence="5 7" id="KW-1133">Transmembrane helix</keyword>
<dbReference type="GO" id="GO:0005275">
    <property type="term" value="F:amine transmembrane transporter activity"/>
    <property type="evidence" value="ECO:0007669"/>
    <property type="project" value="TreeGrafter"/>
</dbReference>
<keyword evidence="11" id="KW-1185">Reference proteome</keyword>
<evidence type="ECO:0000256" key="7">
    <source>
        <dbReference type="RuleBase" id="RU363032"/>
    </source>
</evidence>
<feature type="transmembrane region" description="Helical" evidence="7">
    <location>
        <begin position="179"/>
        <end position="197"/>
    </location>
</feature>